<sequence length="505" mass="55689">MTLTPVRADGPLAVSTRNPRYFTPTSGPSAGRAVYLTGSHIWNNLHDGMGPGPDGSPEPELMDYDAYLRFLAERGHNFIRLWRWEQVRSQAAGGNYHLNMTPQPWARTGPGTAKDGKPRFDLEQLDDGFLRRLRERVTAAGDVGIYVGVMLFDGWALHLSPPPDHIEGHPFHSGNNVNGISASSINDLQVLPLDPAIQAIQEAYIRKVVDTLHDLPNVLWEVANESCGGGTVTDEFAAFLGMDKAPSWGDSTEWQYWVIDTVKRHEAEQGYDVHPIGITMQFPVAEQTKVNDPLLSSRAEWISPGYDDEIFANGGHPMAPGSPPSRWYADPPIADGAKVVISDTDHYAPGQGDALWAWKSFLRGHHPILMDFGLIAGFEPADESPAETGVPPFAYYEPARWAMGDTRRYAERMGLIDMQPRRDVASTGYALANPGSEYLVLEPDGTGQEFTIELPTGSYQVEWFDVTTRETMPGEVRSVERNGKVEFSSPFPAGPAVVYLNRVSA</sequence>
<gene>
    <name evidence="1" type="ORF">Pa4123_17900</name>
</gene>
<dbReference type="InterPro" id="IPR017853">
    <property type="entry name" value="GH"/>
</dbReference>
<dbReference type="Proteomes" id="UP001144280">
    <property type="component" value="Unassembled WGS sequence"/>
</dbReference>
<dbReference type="Gene3D" id="3.20.20.80">
    <property type="entry name" value="Glycosidases"/>
    <property type="match status" value="1"/>
</dbReference>
<name>A0ABQ5QSF6_9ACTN</name>
<protein>
    <recommendedName>
        <fullName evidence="3">Glycoside hydrolase family 5 domain-containing protein</fullName>
    </recommendedName>
</protein>
<dbReference type="EMBL" id="BSDI01000007">
    <property type="protein sequence ID" value="GLH96516.1"/>
    <property type="molecule type" value="Genomic_DNA"/>
</dbReference>
<dbReference type="RefSeq" id="WP_281893743.1">
    <property type="nucleotide sequence ID" value="NZ_BSDI01000007.1"/>
</dbReference>
<accession>A0ABQ5QSF6</accession>
<proteinExistence type="predicted"/>
<evidence type="ECO:0008006" key="3">
    <source>
        <dbReference type="Google" id="ProtNLM"/>
    </source>
</evidence>
<dbReference type="SUPFAM" id="SSF51445">
    <property type="entry name" value="(Trans)glycosidases"/>
    <property type="match status" value="1"/>
</dbReference>
<reference evidence="1" key="1">
    <citation type="submission" date="2022-12" db="EMBL/GenBank/DDBJ databases">
        <title>New Phytohabitans aurantiacus sp. RD004123 nov., an actinomycete isolated from soil.</title>
        <authorList>
            <person name="Triningsih D.W."/>
            <person name="Harunari E."/>
            <person name="Igarashi Y."/>
        </authorList>
    </citation>
    <scope>NUCLEOTIDE SEQUENCE</scope>
    <source>
        <strain evidence="1">RD004123</strain>
    </source>
</reference>
<keyword evidence="2" id="KW-1185">Reference proteome</keyword>
<comment type="caution">
    <text evidence="1">The sequence shown here is derived from an EMBL/GenBank/DDBJ whole genome shotgun (WGS) entry which is preliminary data.</text>
</comment>
<evidence type="ECO:0000313" key="2">
    <source>
        <dbReference type="Proteomes" id="UP001144280"/>
    </source>
</evidence>
<evidence type="ECO:0000313" key="1">
    <source>
        <dbReference type="EMBL" id="GLH96516.1"/>
    </source>
</evidence>
<organism evidence="1 2">
    <name type="scientific">Phytohabitans aurantiacus</name>
    <dbReference type="NCBI Taxonomy" id="3016789"/>
    <lineage>
        <taxon>Bacteria</taxon>
        <taxon>Bacillati</taxon>
        <taxon>Actinomycetota</taxon>
        <taxon>Actinomycetes</taxon>
        <taxon>Micromonosporales</taxon>
        <taxon>Micromonosporaceae</taxon>
    </lineage>
</organism>